<sequence>MRELKVRETYCCRLAGKSSRQRYF</sequence>
<proteinExistence type="predicted"/>
<dbReference type="AlphaFoldDB" id="A0A5B7KE38"/>
<evidence type="ECO:0000313" key="2">
    <source>
        <dbReference type="Proteomes" id="UP000324222"/>
    </source>
</evidence>
<protein>
    <submittedName>
        <fullName evidence="1">Uncharacterized protein</fullName>
    </submittedName>
</protein>
<dbReference type="Proteomes" id="UP000324222">
    <property type="component" value="Unassembled WGS sequence"/>
</dbReference>
<keyword evidence="2" id="KW-1185">Reference proteome</keyword>
<name>A0A5B7KE38_PORTR</name>
<dbReference type="EMBL" id="VSRR010146023">
    <property type="protein sequence ID" value="MPD05440.1"/>
    <property type="molecule type" value="Genomic_DNA"/>
</dbReference>
<organism evidence="1 2">
    <name type="scientific">Portunus trituberculatus</name>
    <name type="common">Swimming crab</name>
    <name type="synonym">Neptunus trituberculatus</name>
    <dbReference type="NCBI Taxonomy" id="210409"/>
    <lineage>
        <taxon>Eukaryota</taxon>
        <taxon>Metazoa</taxon>
        <taxon>Ecdysozoa</taxon>
        <taxon>Arthropoda</taxon>
        <taxon>Crustacea</taxon>
        <taxon>Multicrustacea</taxon>
        <taxon>Malacostraca</taxon>
        <taxon>Eumalacostraca</taxon>
        <taxon>Eucarida</taxon>
        <taxon>Decapoda</taxon>
        <taxon>Pleocyemata</taxon>
        <taxon>Brachyura</taxon>
        <taxon>Eubrachyura</taxon>
        <taxon>Portunoidea</taxon>
        <taxon>Portunidae</taxon>
        <taxon>Portuninae</taxon>
        <taxon>Portunus</taxon>
    </lineage>
</organism>
<accession>A0A5B7KE38</accession>
<comment type="caution">
    <text evidence="1">The sequence shown here is derived from an EMBL/GenBank/DDBJ whole genome shotgun (WGS) entry which is preliminary data.</text>
</comment>
<reference evidence="1 2" key="1">
    <citation type="submission" date="2019-05" db="EMBL/GenBank/DDBJ databases">
        <title>Another draft genome of Portunus trituberculatus and its Hox gene families provides insights of decapod evolution.</title>
        <authorList>
            <person name="Jeong J.-H."/>
            <person name="Song I."/>
            <person name="Kim S."/>
            <person name="Choi T."/>
            <person name="Kim D."/>
            <person name="Ryu S."/>
            <person name="Kim W."/>
        </authorList>
    </citation>
    <scope>NUCLEOTIDE SEQUENCE [LARGE SCALE GENOMIC DNA]</scope>
    <source>
        <tissue evidence="1">Muscle</tissue>
    </source>
</reference>
<gene>
    <name evidence="1" type="ORF">E2C01_101185</name>
</gene>
<evidence type="ECO:0000313" key="1">
    <source>
        <dbReference type="EMBL" id="MPD05440.1"/>
    </source>
</evidence>